<dbReference type="GO" id="GO:0006310">
    <property type="term" value="P:DNA recombination"/>
    <property type="evidence" value="ECO:0007669"/>
    <property type="project" value="InterPro"/>
</dbReference>
<evidence type="ECO:0000256" key="4">
    <source>
        <dbReference type="ARBA" id="ARBA00022801"/>
    </source>
</evidence>
<dbReference type="InterPro" id="IPR051673">
    <property type="entry name" value="SSDNA_exonuclease_RecJ"/>
</dbReference>
<dbReference type="GO" id="GO:0008409">
    <property type="term" value="F:5'-3' exonuclease activity"/>
    <property type="evidence" value="ECO:0007669"/>
    <property type="project" value="InterPro"/>
</dbReference>
<feature type="domain" description="DDH" evidence="6">
    <location>
        <begin position="94"/>
        <end position="248"/>
    </location>
</feature>
<evidence type="ECO:0000259" key="7">
    <source>
        <dbReference type="Pfam" id="PF02272"/>
    </source>
</evidence>
<dbReference type="EMBL" id="DTKL01000061">
    <property type="protein sequence ID" value="HGY94919.1"/>
    <property type="molecule type" value="Genomic_DNA"/>
</dbReference>
<dbReference type="PANTHER" id="PTHR30255">
    <property type="entry name" value="SINGLE-STRANDED-DNA-SPECIFIC EXONUCLEASE RECJ"/>
    <property type="match status" value="1"/>
</dbReference>
<comment type="caution">
    <text evidence="9">The sequence shown here is derived from an EMBL/GenBank/DDBJ whole genome shotgun (WGS) entry which is preliminary data.</text>
</comment>
<evidence type="ECO:0000256" key="5">
    <source>
        <dbReference type="ARBA" id="ARBA00022839"/>
    </source>
</evidence>
<evidence type="ECO:0000259" key="8">
    <source>
        <dbReference type="Pfam" id="PF17768"/>
    </source>
</evidence>
<sequence length="592" mass="64338">MSTPDLTRPPSRRVSSRRWILDAVDPAAATALAREARLPLLIAELLAARGASSAEAARAFLAPGLDDLLDPYSMRGMADAVARIEKAAARHETMLIYGDYDVDGTTATVLLKTAIERLGGTVSFHVPHRLREGYGMQREILESAAADGVRLVISVDTGIRAFAAAEAAAELGLDLIVTDHHLPEDGTGIPRALAVLNPNQPGCEYACKYLCGAGVAFKLSQALLEKQDRTLARTKILPSFLKMLAIATVADAVPLLGENRTIVSIGLAELRRPVNAGLRALLTEAKLDPARKAVTATDVAFRLAPRINAAGRMDIASEVVELFTTRDPQRARDLASKLEQLNQDRRATEAAILERILERLAEPHFAAARCIVMDGEGWHRGVLGILASRILDQTGKPALVISHEDGEAHGSGRSITGYHLLEALESCHDLFTKFGGHAHAVGFSLPSQRVPELRARLVEHAAERIAEQDLGGPLVCHAELALDHITPAAFSWLRRLEPFGMGNEEPVFIARKVRLAGPVRTMKEKHVRLSLSHGPRGVRFSALGWHWAERVAALGIQEDDLLNIAYRLRENEHPEYGGLELEIVDLQLADAE</sequence>
<dbReference type="InterPro" id="IPR038763">
    <property type="entry name" value="DHH_sf"/>
</dbReference>
<dbReference type="InterPro" id="IPR041122">
    <property type="entry name" value="RecJ_OB"/>
</dbReference>
<reference evidence="9" key="1">
    <citation type="journal article" date="2020" name="mSystems">
        <title>Genome- and Community-Level Interaction Insights into Carbon Utilization and Element Cycling Functions of Hydrothermarchaeota in Hydrothermal Sediment.</title>
        <authorList>
            <person name="Zhou Z."/>
            <person name="Liu Y."/>
            <person name="Xu W."/>
            <person name="Pan J."/>
            <person name="Luo Z.H."/>
            <person name="Li M."/>
        </authorList>
    </citation>
    <scope>NUCLEOTIDE SEQUENCE [LARGE SCALE GENOMIC DNA]</scope>
    <source>
        <strain evidence="9">SpSt-855</strain>
    </source>
</reference>
<gene>
    <name evidence="9" type="primary">recJ</name>
    <name evidence="9" type="ORF">ENW50_09595</name>
</gene>
<keyword evidence="3" id="KW-0540">Nuclease</keyword>
<dbReference type="SUPFAM" id="SSF64182">
    <property type="entry name" value="DHH phosphoesterases"/>
    <property type="match status" value="1"/>
</dbReference>
<keyword evidence="4" id="KW-0378">Hydrolase</keyword>
<comment type="similarity">
    <text evidence="1">Belongs to the RecJ family.</text>
</comment>
<dbReference type="GO" id="GO:0003676">
    <property type="term" value="F:nucleic acid binding"/>
    <property type="evidence" value="ECO:0007669"/>
    <property type="project" value="InterPro"/>
</dbReference>
<dbReference type="InterPro" id="IPR003156">
    <property type="entry name" value="DHHA1_dom"/>
</dbReference>
<dbReference type="AlphaFoldDB" id="A0A7V5CTU2"/>
<evidence type="ECO:0000259" key="6">
    <source>
        <dbReference type="Pfam" id="PF01368"/>
    </source>
</evidence>
<proteinExistence type="inferred from homology"/>
<name>A0A7V5CTU2_9BACT</name>
<evidence type="ECO:0000256" key="2">
    <source>
        <dbReference type="ARBA" id="ARBA00019841"/>
    </source>
</evidence>
<protein>
    <recommendedName>
        <fullName evidence="2">Single-stranded-DNA-specific exonuclease RecJ</fullName>
    </recommendedName>
</protein>
<dbReference type="PANTHER" id="PTHR30255:SF2">
    <property type="entry name" value="SINGLE-STRANDED-DNA-SPECIFIC EXONUCLEASE RECJ"/>
    <property type="match status" value="1"/>
</dbReference>
<keyword evidence="5 9" id="KW-0269">Exonuclease</keyword>
<dbReference type="Gene3D" id="3.90.1640.30">
    <property type="match status" value="1"/>
</dbReference>
<evidence type="ECO:0000256" key="1">
    <source>
        <dbReference type="ARBA" id="ARBA00005915"/>
    </source>
</evidence>
<dbReference type="InterPro" id="IPR004610">
    <property type="entry name" value="RecJ"/>
</dbReference>
<dbReference type="Gene3D" id="3.10.310.30">
    <property type="match status" value="1"/>
</dbReference>
<dbReference type="Pfam" id="PF01368">
    <property type="entry name" value="DHH"/>
    <property type="match status" value="1"/>
</dbReference>
<dbReference type="Pfam" id="PF02272">
    <property type="entry name" value="DHHA1"/>
    <property type="match status" value="1"/>
</dbReference>
<accession>A0A7V5CTU2</accession>
<evidence type="ECO:0000313" key="9">
    <source>
        <dbReference type="EMBL" id="HGY94919.1"/>
    </source>
</evidence>
<dbReference type="GO" id="GO:0006281">
    <property type="term" value="P:DNA repair"/>
    <property type="evidence" value="ECO:0007669"/>
    <property type="project" value="InterPro"/>
</dbReference>
<evidence type="ECO:0000256" key="3">
    <source>
        <dbReference type="ARBA" id="ARBA00022722"/>
    </source>
</evidence>
<feature type="domain" description="RecJ OB" evidence="8">
    <location>
        <begin position="478"/>
        <end position="585"/>
    </location>
</feature>
<dbReference type="InterPro" id="IPR001667">
    <property type="entry name" value="DDH_dom"/>
</dbReference>
<feature type="domain" description="DHHA1" evidence="7">
    <location>
        <begin position="370"/>
        <end position="458"/>
    </location>
</feature>
<dbReference type="Pfam" id="PF17768">
    <property type="entry name" value="RecJ_OB"/>
    <property type="match status" value="1"/>
</dbReference>
<dbReference type="NCBIfam" id="TIGR00644">
    <property type="entry name" value="recJ"/>
    <property type="match status" value="1"/>
</dbReference>
<organism evidence="9">
    <name type="scientific">Acidobacterium capsulatum</name>
    <dbReference type="NCBI Taxonomy" id="33075"/>
    <lineage>
        <taxon>Bacteria</taxon>
        <taxon>Pseudomonadati</taxon>
        <taxon>Acidobacteriota</taxon>
        <taxon>Terriglobia</taxon>
        <taxon>Terriglobales</taxon>
        <taxon>Acidobacteriaceae</taxon>
        <taxon>Acidobacterium</taxon>
    </lineage>
</organism>